<reference evidence="2" key="1">
    <citation type="submission" date="2016-11" db="EMBL/GenBank/DDBJ databases">
        <authorList>
            <person name="Shukria A."/>
            <person name="Stevens D.C."/>
        </authorList>
    </citation>
    <scope>NUCLEOTIDE SEQUENCE [LARGE SCALE GENOMIC DNA]</scope>
    <source>
        <strain evidence="2">Cbfe23</strain>
    </source>
</reference>
<dbReference type="PROSITE" id="PS51257">
    <property type="entry name" value="PROKAR_LIPOPROTEIN"/>
    <property type="match status" value="1"/>
</dbReference>
<evidence type="ECO:0000313" key="2">
    <source>
        <dbReference type="Proteomes" id="UP000182229"/>
    </source>
</evidence>
<proteinExistence type="predicted"/>
<dbReference type="OrthoDB" id="5504431at2"/>
<evidence type="ECO:0000313" key="1">
    <source>
        <dbReference type="EMBL" id="OJH33742.1"/>
    </source>
</evidence>
<organism evidence="1 2">
    <name type="scientific">Cystobacter ferrugineus</name>
    <dbReference type="NCBI Taxonomy" id="83449"/>
    <lineage>
        <taxon>Bacteria</taxon>
        <taxon>Pseudomonadati</taxon>
        <taxon>Myxococcota</taxon>
        <taxon>Myxococcia</taxon>
        <taxon>Myxococcales</taxon>
        <taxon>Cystobacterineae</taxon>
        <taxon>Archangiaceae</taxon>
        <taxon>Cystobacter</taxon>
    </lineage>
</organism>
<dbReference type="EMBL" id="MPIN01000029">
    <property type="protein sequence ID" value="OJH33742.1"/>
    <property type="molecule type" value="Genomic_DNA"/>
</dbReference>
<sequence length="395" mass="41617">MTYRRVDVASSRAWRWGVVLLTAVVGCHQETPAPDPEQESVRALEQETLHLSPPAGCTELTLGELANGIELSPVRYGQQPTYRGEFSNLGDPAIADTAYIRLDVNTARGLHDLANGGTNLFTCEQCVYGYQDAGASTAKTFVAESGKLLLARKVSPQQTAGALADVVLRESVAAPPLRVPYTGTAPVAGGECRWIRFATWDTIRQGGCDPREGAQATIPPNHTCAADDTVASDGTLEKSLGTKTQGEACTYTPASADQLASTDCAPGYACSGAYGDTRQCLATCDFMAAAPGCPTGTVCGVYGLCIEQSVMEPIGYLFDPARIGETCGVTFSEYCGVEGARGVCMDLTRSGHGTCYRYARARSECGAGEELGYISYPLANGGADNTSGWCYPDGL</sequence>
<comment type="caution">
    <text evidence="1">The sequence shown here is derived from an EMBL/GenBank/DDBJ whole genome shotgun (WGS) entry which is preliminary data.</text>
</comment>
<dbReference type="AlphaFoldDB" id="A0A1L9AUS6"/>
<reference evidence="1 2" key="2">
    <citation type="submission" date="2016-12" db="EMBL/GenBank/DDBJ databases">
        <title>Draft Genome Sequence of Cystobacter ferrugineus Strain Cbfe23.</title>
        <authorList>
            <person name="Akbar S."/>
            <person name="Dowd S.E."/>
            <person name="Stevens D.C."/>
        </authorList>
    </citation>
    <scope>NUCLEOTIDE SEQUENCE [LARGE SCALE GENOMIC DNA]</scope>
    <source>
        <strain evidence="1 2">Cbfe23</strain>
    </source>
</reference>
<dbReference type="Proteomes" id="UP000182229">
    <property type="component" value="Unassembled WGS sequence"/>
</dbReference>
<gene>
    <name evidence="1" type="ORF">BON30_47295</name>
</gene>
<name>A0A1L9AUS6_9BACT</name>
<protein>
    <recommendedName>
        <fullName evidence="3">Lipoprotein</fullName>
    </recommendedName>
</protein>
<accession>A0A1L9AUS6</accession>
<keyword evidence="2" id="KW-1185">Reference proteome</keyword>
<evidence type="ECO:0008006" key="3">
    <source>
        <dbReference type="Google" id="ProtNLM"/>
    </source>
</evidence>